<evidence type="ECO:0000313" key="8">
    <source>
        <dbReference type="EMBL" id="KAG9393271.1"/>
    </source>
</evidence>
<dbReference type="GO" id="GO:0016020">
    <property type="term" value="C:membrane"/>
    <property type="evidence" value="ECO:0007669"/>
    <property type="project" value="UniProtKB-SubCell"/>
</dbReference>
<dbReference type="EMBL" id="JAHDYR010000025">
    <property type="protein sequence ID" value="KAG9393271.1"/>
    <property type="molecule type" value="Genomic_DNA"/>
</dbReference>
<name>A0A8J6ASE6_9EUKA</name>
<protein>
    <submittedName>
        <fullName evidence="8">Cation efflux protein</fullName>
    </submittedName>
</protein>
<dbReference type="Gene3D" id="3.30.70.1350">
    <property type="entry name" value="Cation efflux protein, cytoplasmic domain"/>
    <property type="match status" value="1"/>
</dbReference>
<dbReference type="InterPro" id="IPR050291">
    <property type="entry name" value="CDF_Transporter"/>
</dbReference>
<feature type="transmembrane region" description="Helical" evidence="6">
    <location>
        <begin position="83"/>
        <end position="103"/>
    </location>
</feature>
<reference evidence="8" key="1">
    <citation type="submission" date="2021-05" db="EMBL/GenBank/DDBJ databases">
        <title>A free-living protist that lacks canonical eukaryotic 1 DNA replication and segregation systems.</title>
        <authorList>
            <person name="Salas-Leiva D.E."/>
            <person name="Tromer E.C."/>
            <person name="Curtis B.A."/>
            <person name="Jerlstrom-Hultqvist J."/>
            <person name="Kolisko M."/>
            <person name="Yi Z."/>
            <person name="Salas-Leiva J.S."/>
            <person name="Gallot-Lavallee L."/>
            <person name="Kops G.J.P.L."/>
            <person name="Archibald J.M."/>
            <person name="Simpson A.G.B."/>
            <person name="Roger A.J."/>
        </authorList>
    </citation>
    <scope>NUCLEOTIDE SEQUENCE</scope>
    <source>
        <strain evidence="8">BICM</strain>
    </source>
</reference>
<feature type="transmembrane region" description="Helical" evidence="6">
    <location>
        <begin position="168"/>
        <end position="189"/>
    </location>
</feature>
<comment type="caution">
    <text evidence="8">The sequence shown here is derived from an EMBL/GenBank/DDBJ whole genome shotgun (WGS) entry which is preliminary data.</text>
</comment>
<evidence type="ECO:0000256" key="1">
    <source>
        <dbReference type="ARBA" id="ARBA00004141"/>
    </source>
</evidence>
<keyword evidence="9" id="KW-1185">Reference proteome</keyword>
<dbReference type="InterPro" id="IPR027469">
    <property type="entry name" value="Cation_efflux_TMD_sf"/>
</dbReference>
<dbReference type="Gene3D" id="1.20.1510.10">
    <property type="entry name" value="Cation efflux protein transmembrane domain"/>
    <property type="match status" value="1"/>
</dbReference>
<dbReference type="InterPro" id="IPR058533">
    <property type="entry name" value="Cation_efflux_TM"/>
</dbReference>
<feature type="transmembrane region" description="Helical" evidence="6">
    <location>
        <begin position="123"/>
        <end position="143"/>
    </location>
</feature>
<evidence type="ECO:0000256" key="4">
    <source>
        <dbReference type="ARBA" id="ARBA00022989"/>
    </source>
</evidence>
<dbReference type="PANTHER" id="PTHR43840:SF13">
    <property type="entry name" value="CATION EFFLUX PROTEIN CYTOPLASMIC DOMAIN-CONTAINING PROTEIN"/>
    <property type="match status" value="1"/>
</dbReference>
<dbReference type="SUPFAM" id="SSF160240">
    <property type="entry name" value="Cation efflux protein cytoplasmic domain-like"/>
    <property type="match status" value="1"/>
</dbReference>
<keyword evidence="3 6" id="KW-0812">Transmembrane</keyword>
<keyword evidence="2" id="KW-0813">Transport</keyword>
<dbReference type="Pfam" id="PF01545">
    <property type="entry name" value="Cation_efflux"/>
    <property type="match status" value="1"/>
</dbReference>
<evidence type="ECO:0000256" key="6">
    <source>
        <dbReference type="SAM" id="Phobius"/>
    </source>
</evidence>
<evidence type="ECO:0000256" key="3">
    <source>
        <dbReference type="ARBA" id="ARBA00022692"/>
    </source>
</evidence>
<dbReference type="OrthoDB" id="78296at2759"/>
<feature type="transmembrane region" description="Helical" evidence="6">
    <location>
        <begin position="201"/>
        <end position="222"/>
    </location>
</feature>
<dbReference type="AlphaFoldDB" id="A0A8J6ASE6"/>
<dbReference type="PANTHER" id="PTHR43840">
    <property type="entry name" value="MITOCHONDRIAL METAL TRANSPORTER 1-RELATED"/>
    <property type="match status" value="1"/>
</dbReference>
<comment type="subcellular location">
    <subcellularLocation>
        <location evidence="1">Membrane</location>
        <topology evidence="1">Multi-pass membrane protein</topology>
    </subcellularLocation>
</comment>
<evidence type="ECO:0000256" key="2">
    <source>
        <dbReference type="ARBA" id="ARBA00022448"/>
    </source>
</evidence>
<feature type="transmembrane region" description="Helical" evidence="6">
    <location>
        <begin position="52"/>
        <end position="77"/>
    </location>
</feature>
<evidence type="ECO:0000259" key="7">
    <source>
        <dbReference type="Pfam" id="PF01545"/>
    </source>
</evidence>
<organism evidence="8 9">
    <name type="scientific">Carpediemonas membranifera</name>
    <dbReference type="NCBI Taxonomy" id="201153"/>
    <lineage>
        <taxon>Eukaryota</taxon>
        <taxon>Metamonada</taxon>
        <taxon>Carpediemonas-like organisms</taxon>
        <taxon>Carpediemonas</taxon>
    </lineage>
</organism>
<proteinExistence type="predicted"/>
<evidence type="ECO:0000313" key="9">
    <source>
        <dbReference type="Proteomes" id="UP000717585"/>
    </source>
</evidence>
<keyword evidence="4 6" id="KW-1133">Transmembrane helix</keyword>
<feature type="domain" description="Cation efflux protein transmembrane" evidence="7">
    <location>
        <begin position="58"/>
        <end position="249"/>
    </location>
</feature>
<dbReference type="Proteomes" id="UP000717585">
    <property type="component" value="Unassembled WGS sequence"/>
</dbReference>
<dbReference type="SUPFAM" id="SSF161111">
    <property type="entry name" value="Cation efflux protein transmembrane domain-like"/>
    <property type="match status" value="1"/>
</dbReference>
<dbReference type="GO" id="GO:0008324">
    <property type="term" value="F:monoatomic cation transmembrane transporter activity"/>
    <property type="evidence" value="ECO:0007669"/>
    <property type="project" value="InterPro"/>
</dbReference>
<sequence>MSWLRRYRLKKYYRLQNSQIQQYLEAYAVIHAANHETPLADLPMFPDEVSTLLGNLSVILSYIANIVLVVVKILAVYVSGSMAVYASMLDSLLDVVSGTVLFLTTMFSRRGNAKKYPMGRSRWVSIGIIMFATIMASFSLTLIRDNIQVLTVDRVEFQEELNFEWEPILIMGGTIVTKLVLFLICRFIGRTESAKAYAQDHINDVFSNIAGLIFGLLGFHLFWAIDPLGSTVMASIIIYIWMSNAYQQIINLVGKSGPTELNNKLTFLAMHHDARILRVDFVETFHFGDNYIVEIHIVLDPDTILSESHEIEESLKSTLELLPEVDRAYCHLDYAGGHQPIDEHKVLVRG</sequence>
<dbReference type="NCBIfam" id="TIGR01297">
    <property type="entry name" value="CDF"/>
    <property type="match status" value="1"/>
</dbReference>
<dbReference type="InterPro" id="IPR036837">
    <property type="entry name" value="Cation_efflux_CTD_sf"/>
</dbReference>
<accession>A0A8J6ASE6</accession>
<dbReference type="InterPro" id="IPR002524">
    <property type="entry name" value="Cation_efflux"/>
</dbReference>
<gene>
    <name evidence="8" type="ORF">J8273_3404</name>
</gene>
<evidence type="ECO:0000256" key="5">
    <source>
        <dbReference type="ARBA" id="ARBA00023136"/>
    </source>
</evidence>
<feature type="transmembrane region" description="Helical" evidence="6">
    <location>
        <begin position="228"/>
        <end position="246"/>
    </location>
</feature>
<keyword evidence="5 6" id="KW-0472">Membrane</keyword>